<dbReference type="Gene3D" id="3.20.20.30">
    <property type="entry name" value="Luciferase-like domain"/>
    <property type="match status" value="1"/>
</dbReference>
<dbReference type="PANTHER" id="PTHR43244:SF1">
    <property type="entry name" value="5,10-METHYLENETETRAHYDROMETHANOPTERIN REDUCTASE"/>
    <property type="match status" value="1"/>
</dbReference>
<dbReference type="EMBL" id="BAAAOS010000018">
    <property type="protein sequence ID" value="GAA1568606.1"/>
    <property type="molecule type" value="Genomic_DNA"/>
</dbReference>
<evidence type="ECO:0000313" key="3">
    <source>
        <dbReference type="EMBL" id="GAA1568606.1"/>
    </source>
</evidence>
<keyword evidence="1" id="KW-0560">Oxidoreductase</keyword>
<dbReference type="SUPFAM" id="SSF51679">
    <property type="entry name" value="Bacterial luciferase-like"/>
    <property type="match status" value="1"/>
</dbReference>
<protein>
    <submittedName>
        <fullName evidence="3">LLM class flavin-dependent oxidoreductase</fullName>
    </submittedName>
</protein>
<feature type="domain" description="Luciferase-like" evidence="2">
    <location>
        <begin position="34"/>
        <end position="231"/>
    </location>
</feature>
<evidence type="ECO:0000259" key="2">
    <source>
        <dbReference type="Pfam" id="PF00296"/>
    </source>
</evidence>
<dbReference type="InterPro" id="IPR011251">
    <property type="entry name" value="Luciferase-like_dom"/>
</dbReference>
<reference evidence="3 4" key="1">
    <citation type="journal article" date="2019" name="Int. J. Syst. Evol. Microbiol.">
        <title>The Global Catalogue of Microorganisms (GCM) 10K type strain sequencing project: providing services to taxonomists for standard genome sequencing and annotation.</title>
        <authorList>
            <consortium name="The Broad Institute Genomics Platform"/>
            <consortium name="The Broad Institute Genome Sequencing Center for Infectious Disease"/>
            <person name="Wu L."/>
            <person name="Ma J."/>
        </authorList>
    </citation>
    <scope>NUCLEOTIDE SEQUENCE [LARGE SCALE GENOMIC DNA]</scope>
    <source>
        <strain evidence="3 4">JCM 14969</strain>
    </source>
</reference>
<evidence type="ECO:0000313" key="4">
    <source>
        <dbReference type="Proteomes" id="UP001500393"/>
    </source>
</evidence>
<dbReference type="PANTHER" id="PTHR43244">
    <property type="match status" value="1"/>
</dbReference>
<dbReference type="InterPro" id="IPR036661">
    <property type="entry name" value="Luciferase-like_sf"/>
</dbReference>
<comment type="caution">
    <text evidence="3">The sequence shown here is derived from an EMBL/GenBank/DDBJ whole genome shotgun (WGS) entry which is preliminary data.</text>
</comment>
<dbReference type="InterPro" id="IPR050564">
    <property type="entry name" value="F420-G6PD/mer"/>
</dbReference>
<gene>
    <name evidence="3" type="ORF">GCM10009789_22520</name>
</gene>
<accession>A0ABN2D1E0</accession>
<keyword evidence="4" id="KW-1185">Reference proteome</keyword>
<dbReference type="Pfam" id="PF00296">
    <property type="entry name" value="Bac_luciferase"/>
    <property type="match status" value="1"/>
</dbReference>
<dbReference type="Proteomes" id="UP001500393">
    <property type="component" value="Unassembled WGS sequence"/>
</dbReference>
<proteinExistence type="predicted"/>
<organism evidence="3 4">
    <name type="scientific">Kribbella sancticallisti</name>
    <dbReference type="NCBI Taxonomy" id="460087"/>
    <lineage>
        <taxon>Bacteria</taxon>
        <taxon>Bacillati</taxon>
        <taxon>Actinomycetota</taxon>
        <taxon>Actinomycetes</taxon>
        <taxon>Propionibacteriales</taxon>
        <taxon>Kribbellaceae</taxon>
        <taxon>Kribbella</taxon>
    </lineage>
</organism>
<sequence length="315" mass="34899">MAWTTPARRCLGTPVEASPVLSGRTATVRSMRFGITILPEYRWSEAAPKWRRAEDLGFDHAWTYDHLTWGGLQDSPWYGTTPTLTAAALVTSTIKLGTFVTSPNFRHPLTLTRDVLALDDISNGRFLCGIGSGGGIDSSILGGDDLTPRQKVDRLEEFVELLDKLLTTDKVDYKGEYFETRNGRTLPGCVQQPRVPFIMAANGPRSLRLATRYGAGWVTTGLKSDDFDTWFGSVRDLSHRLDDVLEGRSFDRYLALDSARYSLSSVDAFEDVVGRAAELGFTDVITHWPRAEGVYAGTEDTLERVVAEVIPRWGG</sequence>
<evidence type="ECO:0000256" key="1">
    <source>
        <dbReference type="ARBA" id="ARBA00023002"/>
    </source>
</evidence>
<name>A0ABN2D1E0_9ACTN</name>